<proteinExistence type="predicted"/>
<comment type="caution">
    <text evidence="1">The sequence shown here is derived from an EMBL/GenBank/DDBJ whole genome shotgun (WGS) entry which is preliminary data.</text>
</comment>
<organism evidence="1 2">
    <name type="scientific">Entomophthora muscae</name>
    <dbReference type="NCBI Taxonomy" id="34485"/>
    <lineage>
        <taxon>Eukaryota</taxon>
        <taxon>Fungi</taxon>
        <taxon>Fungi incertae sedis</taxon>
        <taxon>Zoopagomycota</taxon>
        <taxon>Entomophthoromycotina</taxon>
        <taxon>Entomophthoromycetes</taxon>
        <taxon>Entomophthorales</taxon>
        <taxon>Entomophthoraceae</taxon>
        <taxon>Entomophthora</taxon>
    </lineage>
</organism>
<evidence type="ECO:0000313" key="2">
    <source>
        <dbReference type="Proteomes" id="UP001165960"/>
    </source>
</evidence>
<reference evidence="1" key="1">
    <citation type="submission" date="2022-04" db="EMBL/GenBank/DDBJ databases">
        <title>Genome of the entomopathogenic fungus Entomophthora muscae.</title>
        <authorList>
            <person name="Elya C."/>
            <person name="Lovett B.R."/>
            <person name="Lee E."/>
            <person name="Macias A.M."/>
            <person name="Hajek A.E."/>
            <person name="De Bivort B.L."/>
            <person name="Kasson M.T."/>
            <person name="De Fine Licht H.H."/>
            <person name="Stajich J.E."/>
        </authorList>
    </citation>
    <scope>NUCLEOTIDE SEQUENCE</scope>
    <source>
        <strain evidence="1">Berkeley</strain>
    </source>
</reference>
<sequence>MSSDSDCFIVESVSKNEPTHGSLSNNAEAKVINISQIQISTDNYPSCLEDQQLQEMQLDLISSVASILCLPYQICRALLRKYYWDKQRVIEMIMDSPSEAYKNSGVANLLGSLQVVFATRKTFTCNICCKDSQNQRTLMLQCGHEFCLNCHKTYYEQNIFEGNVK</sequence>
<protein>
    <submittedName>
        <fullName evidence="1">Uncharacterized protein</fullName>
    </submittedName>
</protein>
<dbReference type="Proteomes" id="UP001165960">
    <property type="component" value="Unassembled WGS sequence"/>
</dbReference>
<evidence type="ECO:0000313" key="1">
    <source>
        <dbReference type="EMBL" id="KAJ9050157.1"/>
    </source>
</evidence>
<keyword evidence="2" id="KW-1185">Reference proteome</keyword>
<name>A0ACC2RJD0_9FUNG</name>
<dbReference type="EMBL" id="QTSX02007170">
    <property type="protein sequence ID" value="KAJ9050157.1"/>
    <property type="molecule type" value="Genomic_DNA"/>
</dbReference>
<gene>
    <name evidence="1" type="ORF">DSO57_1016985</name>
</gene>
<accession>A0ACC2RJD0</accession>